<keyword evidence="8" id="KW-1185">Reference proteome</keyword>
<evidence type="ECO:0000256" key="3">
    <source>
        <dbReference type="ARBA" id="ARBA00022989"/>
    </source>
</evidence>
<reference evidence="8" key="1">
    <citation type="submission" date="2013-01" db="EMBL/GenBank/DDBJ databases">
        <title>Draft Genome Sequence of a Mulberry Tree, Morus notabilis C.K. Schneid.</title>
        <authorList>
            <person name="He N."/>
            <person name="Zhao S."/>
        </authorList>
    </citation>
    <scope>NUCLEOTIDE SEQUENCE</scope>
</reference>
<evidence type="ECO:0000256" key="4">
    <source>
        <dbReference type="ARBA" id="ARBA00023136"/>
    </source>
</evidence>
<feature type="domain" description="Nodulin-like" evidence="6">
    <location>
        <begin position="1"/>
        <end position="148"/>
    </location>
</feature>
<dbReference type="SUPFAM" id="SSF103473">
    <property type="entry name" value="MFS general substrate transporter"/>
    <property type="match status" value="1"/>
</dbReference>
<feature type="transmembrane region" description="Helical" evidence="5">
    <location>
        <begin position="289"/>
        <end position="313"/>
    </location>
</feature>
<evidence type="ECO:0000259" key="6">
    <source>
        <dbReference type="Pfam" id="PF06813"/>
    </source>
</evidence>
<feature type="transmembrane region" description="Helical" evidence="5">
    <location>
        <begin position="128"/>
        <end position="145"/>
    </location>
</feature>
<dbReference type="Proteomes" id="UP000030645">
    <property type="component" value="Unassembled WGS sequence"/>
</dbReference>
<dbReference type="STRING" id="981085.W9RU66"/>
<feature type="transmembrane region" description="Helical" evidence="5">
    <location>
        <begin position="319"/>
        <end position="343"/>
    </location>
</feature>
<accession>W9RU66</accession>
<evidence type="ECO:0000256" key="5">
    <source>
        <dbReference type="SAM" id="Phobius"/>
    </source>
</evidence>
<evidence type="ECO:0000256" key="1">
    <source>
        <dbReference type="ARBA" id="ARBA00004141"/>
    </source>
</evidence>
<evidence type="ECO:0000313" key="7">
    <source>
        <dbReference type="EMBL" id="EXB96173.1"/>
    </source>
</evidence>
<organism evidence="7 8">
    <name type="scientific">Morus notabilis</name>
    <dbReference type="NCBI Taxonomy" id="981085"/>
    <lineage>
        <taxon>Eukaryota</taxon>
        <taxon>Viridiplantae</taxon>
        <taxon>Streptophyta</taxon>
        <taxon>Embryophyta</taxon>
        <taxon>Tracheophyta</taxon>
        <taxon>Spermatophyta</taxon>
        <taxon>Magnoliopsida</taxon>
        <taxon>eudicotyledons</taxon>
        <taxon>Gunneridae</taxon>
        <taxon>Pentapetalae</taxon>
        <taxon>rosids</taxon>
        <taxon>fabids</taxon>
        <taxon>Rosales</taxon>
        <taxon>Moraceae</taxon>
        <taxon>Moreae</taxon>
        <taxon>Morus</taxon>
    </lineage>
</organism>
<name>W9RU66_9ROSA</name>
<comment type="subcellular location">
    <subcellularLocation>
        <location evidence="1">Membrane</location>
        <topology evidence="1">Multi-pass membrane protein</topology>
    </subcellularLocation>
</comment>
<proteinExistence type="predicted"/>
<dbReference type="Pfam" id="PF06813">
    <property type="entry name" value="Nodulin-like"/>
    <property type="match status" value="1"/>
</dbReference>
<keyword evidence="2 5" id="KW-0812">Transmembrane</keyword>
<dbReference type="InterPro" id="IPR036259">
    <property type="entry name" value="MFS_trans_sf"/>
</dbReference>
<evidence type="ECO:0000256" key="2">
    <source>
        <dbReference type="ARBA" id="ARBA00022692"/>
    </source>
</evidence>
<dbReference type="AlphaFoldDB" id="W9RU66"/>
<gene>
    <name evidence="7" type="ORF">L484_017021</name>
</gene>
<dbReference type="PANTHER" id="PTHR21576">
    <property type="entry name" value="UNCHARACTERIZED NODULIN-LIKE PROTEIN"/>
    <property type="match status" value="1"/>
</dbReference>
<feature type="transmembrane region" description="Helical" evidence="5">
    <location>
        <begin position="88"/>
        <end position="107"/>
    </location>
</feature>
<protein>
    <recommendedName>
        <fullName evidence="6">Nodulin-like domain-containing protein</fullName>
    </recommendedName>
</protein>
<keyword evidence="4 5" id="KW-0472">Membrane</keyword>
<dbReference type="PANTHER" id="PTHR21576:SF156">
    <property type="entry name" value="PROTEIN NUCLEAR FUSION DEFECTIVE 4-LIKE"/>
    <property type="match status" value="1"/>
</dbReference>
<dbReference type="InterPro" id="IPR010658">
    <property type="entry name" value="Nodulin-like"/>
</dbReference>
<dbReference type="eggNOG" id="ENOG502QRB8">
    <property type="taxonomic scope" value="Eukaryota"/>
</dbReference>
<dbReference type="EMBL" id="KE345237">
    <property type="protein sequence ID" value="EXB96173.1"/>
    <property type="molecule type" value="Genomic_DNA"/>
</dbReference>
<keyword evidence="3 5" id="KW-1133">Transmembrane helix</keyword>
<evidence type="ECO:0000313" key="8">
    <source>
        <dbReference type="Proteomes" id="UP000030645"/>
    </source>
</evidence>
<sequence>MNFTGYFMVWLAVTKRIPTPKVWHMCLYLTIRANSHTFINTGALVTCVKNFRQNGGIMLGLPNGYTGINATVIAQLYHAFYGNDTKSFTLFVAWLPTATALCFLRVIRIMKPVAHQQKNNDRILLNKFFYISLVLAGILLLMIVVENNTFDDHGKTVSCWKDEDKSIGSNAMSIPVIAMAAVTGTKRTFYDGMNVSCWKNVFSLPEIEEDYTILQAVFSPEMITLFLTTMCGLGGTLSMMDNLGQIGTSLGYSKEIITTFISLASVDFPQLNLRRNTIRNSHHKHRIPSILIGFCFGVQWPLLLSVVSEIFGFKHYSTLYNIGAMASASGLYLLNVKITRYFYDKLEAMKQLRALRLERKPGEELEL</sequence>
<dbReference type="GO" id="GO:0016020">
    <property type="term" value="C:membrane"/>
    <property type="evidence" value="ECO:0007669"/>
    <property type="project" value="UniProtKB-SubCell"/>
</dbReference>